<dbReference type="PROSITE" id="PS50042">
    <property type="entry name" value="CNMP_BINDING_3"/>
    <property type="match status" value="1"/>
</dbReference>
<dbReference type="InterPro" id="IPR018490">
    <property type="entry name" value="cNMP-bd_dom_sf"/>
</dbReference>
<feature type="domain" description="Cyclic nucleotide-binding" evidence="1">
    <location>
        <begin position="10"/>
        <end position="113"/>
    </location>
</feature>
<protein>
    <submittedName>
        <fullName evidence="2">Crp/Fnr family transcriptional regulator</fullName>
    </submittedName>
</protein>
<dbReference type="InterPro" id="IPR000595">
    <property type="entry name" value="cNMP-bd_dom"/>
</dbReference>
<dbReference type="Pfam" id="PF00027">
    <property type="entry name" value="cNMP_binding"/>
    <property type="match status" value="1"/>
</dbReference>
<evidence type="ECO:0000313" key="3">
    <source>
        <dbReference type="Proteomes" id="UP000276953"/>
    </source>
</evidence>
<sequence length="229" mass="26674">MEELFNYIRKFGILNAQDELLIAKGIQEITVQKGDPFIEAGKVSQRIAFVKEGVFRSLYYNRQGDDFTRYFIYEGRFIGDFQGFTDQLPAHEYIEAITDAVLLVIDLNTFKILEEKITIWPVLFARIHGFVAENKLKVASIMLNQDAKSRYIHFLNHYPGLANRVRNLCWRLTWDYPSSLSRIRRNICEQYAHKYTIRTGFSPFLLFQKIPLALAETYQSNNLNGILAS</sequence>
<dbReference type="Gene3D" id="2.60.120.10">
    <property type="entry name" value="Jelly Rolls"/>
    <property type="match status" value="1"/>
</dbReference>
<evidence type="ECO:0000313" key="2">
    <source>
        <dbReference type="EMBL" id="RTZ50027.1"/>
    </source>
</evidence>
<evidence type="ECO:0000259" key="1">
    <source>
        <dbReference type="PROSITE" id="PS50042"/>
    </source>
</evidence>
<dbReference type="AlphaFoldDB" id="A0A3S0Q832"/>
<accession>A0A3S0Q832</accession>
<dbReference type="InterPro" id="IPR014710">
    <property type="entry name" value="RmlC-like_jellyroll"/>
</dbReference>
<dbReference type="Proteomes" id="UP000276953">
    <property type="component" value="Unassembled WGS sequence"/>
</dbReference>
<name>A0A3S0Q832_9FLAO</name>
<organism evidence="2 3">
    <name type="scientific">Chryseobacterium arthrosphaerae</name>
    <dbReference type="NCBI Taxonomy" id="651561"/>
    <lineage>
        <taxon>Bacteria</taxon>
        <taxon>Pseudomonadati</taxon>
        <taxon>Bacteroidota</taxon>
        <taxon>Flavobacteriia</taxon>
        <taxon>Flavobacteriales</taxon>
        <taxon>Weeksellaceae</taxon>
        <taxon>Chryseobacterium group</taxon>
        <taxon>Chryseobacterium</taxon>
    </lineage>
</organism>
<proteinExistence type="predicted"/>
<gene>
    <name evidence="2" type="ORF">EJ377_08035</name>
</gene>
<dbReference type="EMBL" id="RYFC01000001">
    <property type="protein sequence ID" value="RTZ50027.1"/>
    <property type="molecule type" value="Genomic_DNA"/>
</dbReference>
<dbReference type="CDD" id="cd00038">
    <property type="entry name" value="CAP_ED"/>
    <property type="match status" value="1"/>
</dbReference>
<dbReference type="SUPFAM" id="SSF51206">
    <property type="entry name" value="cAMP-binding domain-like"/>
    <property type="match status" value="1"/>
</dbReference>
<comment type="caution">
    <text evidence="2">The sequence shown here is derived from an EMBL/GenBank/DDBJ whole genome shotgun (WGS) entry which is preliminary data.</text>
</comment>
<reference evidence="2 3" key="1">
    <citation type="submission" date="2018-12" db="EMBL/GenBank/DDBJ databases">
        <title>Draft Genome Sequence of Chryseobacterium arthrosphaerae strain ED882-96 Isolated from the Blood of a Patient with Liver Cirrhosis in Taiwan.</title>
        <authorList>
            <person name="Lin J.-N."/>
            <person name="Lai C.-H."/>
            <person name="Yang C.-H."/>
            <person name="Huang Y.-H."/>
        </authorList>
    </citation>
    <scope>NUCLEOTIDE SEQUENCE [LARGE SCALE GENOMIC DNA]</scope>
    <source>
        <strain evidence="2 3">ED882-96</strain>
    </source>
</reference>